<dbReference type="SUPFAM" id="SSF140931">
    <property type="entry name" value="Fic-like"/>
    <property type="match status" value="1"/>
</dbReference>
<gene>
    <name evidence="5" type="ORF">CEE36_06635</name>
</gene>
<dbReference type="InterPro" id="IPR040198">
    <property type="entry name" value="Fido_containing"/>
</dbReference>
<feature type="binding site" evidence="2">
    <location>
        <begin position="249"/>
        <end position="250"/>
    </location>
    <ligand>
        <name>ATP</name>
        <dbReference type="ChEBI" id="CHEBI:30616"/>
    </ligand>
</feature>
<dbReference type="PROSITE" id="PS51459">
    <property type="entry name" value="FIDO"/>
    <property type="match status" value="1"/>
</dbReference>
<dbReference type="PANTHER" id="PTHR13504:SF38">
    <property type="entry name" value="FIDO DOMAIN-CONTAINING PROTEIN"/>
    <property type="match status" value="1"/>
</dbReference>
<evidence type="ECO:0000256" key="1">
    <source>
        <dbReference type="PIRSR" id="PIRSR640198-1"/>
    </source>
</evidence>
<evidence type="ECO:0000313" key="6">
    <source>
        <dbReference type="Proteomes" id="UP000317778"/>
    </source>
</evidence>
<evidence type="ECO:0000259" key="4">
    <source>
        <dbReference type="PROSITE" id="PS51459"/>
    </source>
</evidence>
<name>A0A532V6D2_UNCT6</name>
<evidence type="ECO:0000256" key="3">
    <source>
        <dbReference type="PIRSR" id="PIRSR640198-3"/>
    </source>
</evidence>
<dbReference type="InterPro" id="IPR036597">
    <property type="entry name" value="Fido-like_dom_sf"/>
</dbReference>
<sequence length="391" mass="44223">MRTYERTHPWIKFSLDLHQADHKLWLALGEVQAKCEYLAGLPLQPATAGRLHKIYLAKGALATTAIEGNTLSEEEALKLVDGELTLPPSKKYLAQEVKNIIQACNLLSEELLVGKDTDDLCIDKIKGYNRLVLKDLELAEEVIPGEIRDYPVVVARYQGAPLGDCEYLLKRLCDFLNEERFRAPKGDEIVFGLIRAVLAHLYLAWIHPFGDGNGRTARLMEFQILLAAGAPTLAVHLLSNHYNLTRNEYYRQLDQASQSGGEVFPFIKYAVRGFLDGLNEQMQVIQIQVLDVSWRDYIHGAFKDKPGDVARRRRHLALDLSYKEEPVPVSEIRHISPRLAEAYAGKTAKTITRDVNALVEMDLVEPTPKGIRAKREKMLAFLPKRRTDSVE</sequence>
<proteinExistence type="predicted"/>
<feature type="active site" evidence="1">
    <location>
        <position position="207"/>
    </location>
</feature>
<dbReference type="GO" id="GO:0005524">
    <property type="term" value="F:ATP binding"/>
    <property type="evidence" value="ECO:0007669"/>
    <property type="project" value="UniProtKB-KW"/>
</dbReference>
<feature type="site" description="Important for autoinhibition of adenylyltransferase activity" evidence="3">
    <location>
        <position position="67"/>
    </location>
</feature>
<dbReference type="EMBL" id="NJBO01000009">
    <property type="protein sequence ID" value="TKJ42755.1"/>
    <property type="molecule type" value="Genomic_DNA"/>
</dbReference>
<comment type="caution">
    <text evidence="5">The sequence shown here is derived from an EMBL/GenBank/DDBJ whole genome shotgun (WGS) entry which is preliminary data.</text>
</comment>
<organism evidence="5 6">
    <name type="scientific">candidate division TA06 bacterium B3_TA06</name>
    <dbReference type="NCBI Taxonomy" id="2012487"/>
    <lineage>
        <taxon>Bacteria</taxon>
        <taxon>Bacteria division TA06</taxon>
    </lineage>
</organism>
<dbReference type="Pfam" id="PF02661">
    <property type="entry name" value="Fic"/>
    <property type="match status" value="1"/>
</dbReference>
<evidence type="ECO:0000256" key="2">
    <source>
        <dbReference type="PIRSR" id="PIRSR640198-2"/>
    </source>
</evidence>
<feature type="binding site" evidence="2">
    <location>
        <begin position="211"/>
        <end position="218"/>
    </location>
    <ligand>
        <name>ATP</name>
        <dbReference type="ChEBI" id="CHEBI:30616"/>
    </ligand>
</feature>
<keyword evidence="2" id="KW-0067">ATP-binding</keyword>
<keyword evidence="2" id="KW-0547">Nucleotide-binding</keyword>
<protein>
    <recommendedName>
        <fullName evidence="4">Fido domain-containing protein</fullName>
    </recommendedName>
</protein>
<accession>A0A532V6D2</accession>
<dbReference type="Gene3D" id="1.10.3290.10">
    <property type="entry name" value="Fido-like domain"/>
    <property type="match status" value="1"/>
</dbReference>
<dbReference type="PANTHER" id="PTHR13504">
    <property type="entry name" value="FIDO DOMAIN-CONTAINING PROTEIN DDB_G0283145"/>
    <property type="match status" value="1"/>
</dbReference>
<evidence type="ECO:0000313" key="5">
    <source>
        <dbReference type="EMBL" id="TKJ42755.1"/>
    </source>
</evidence>
<reference evidence="5 6" key="1">
    <citation type="submission" date="2017-06" db="EMBL/GenBank/DDBJ databases">
        <title>Novel microbial phyla capable of carbon fixation and sulfur reduction in deep-sea sediments.</title>
        <authorList>
            <person name="Huang J."/>
            <person name="Baker B."/>
            <person name="Wang Y."/>
        </authorList>
    </citation>
    <scope>NUCLEOTIDE SEQUENCE [LARGE SCALE GENOMIC DNA]</scope>
    <source>
        <strain evidence="5">B3_TA06</strain>
    </source>
</reference>
<dbReference type="InterPro" id="IPR003812">
    <property type="entry name" value="Fido"/>
</dbReference>
<feature type="domain" description="Fido" evidence="4">
    <location>
        <begin position="120"/>
        <end position="272"/>
    </location>
</feature>
<dbReference type="AlphaFoldDB" id="A0A532V6D2"/>
<dbReference type="Proteomes" id="UP000317778">
    <property type="component" value="Unassembled WGS sequence"/>
</dbReference>